<sequence>MRAFSLSVVLGAFSAAHAQNPIINESPLWTSPIIGPGGGNSPPPPAAPGPGPMPGMPNMPPPPPPPPAAGMPPGMPGMPGVPPPPPPGTVNDSPAKAPVASAPTQPAGNPIIDEMTLKPAGIISGPMNLNGDMGIPQPDNSPAKAYDPGALKAAGIVGGGQAAAVQATPAPTISSTSSPASPTLPPGVNPATLMTAGIVASSLPTLDATKGIPQPASATPNPIESSTLAPAGIVQGNSTAPKATGGIQPAQGAQPGDGVGGAGNTTVPGPGKSIAISSMGDFKLSLWGGSLVAALFVLV</sequence>
<feature type="chain" id="PRO_5009446186" evidence="2">
    <location>
        <begin position="19"/>
        <end position="299"/>
    </location>
</feature>
<dbReference type="AlphaFoldDB" id="A0A1E1KL13"/>
<evidence type="ECO:0000313" key="4">
    <source>
        <dbReference type="Proteomes" id="UP000178912"/>
    </source>
</evidence>
<proteinExistence type="predicted"/>
<feature type="region of interest" description="Disordered" evidence="1">
    <location>
        <begin position="33"/>
        <end position="110"/>
    </location>
</feature>
<evidence type="ECO:0000256" key="1">
    <source>
        <dbReference type="SAM" id="MobiDB-lite"/>
    </source>
</evidence>
<evidence type="ECO:0000256" key="2">
    <source>
        <dbReference type="SAM" id="SignalP"/>
    </source>
</evidence>
<feature type="region of interest" description="Disordered" evidence="1">
    <location>
        <begin position="233"/>
        <end position="266"/>
    </location>
</feature>
<dbReference type="Proteomes" id="UP000178912">
    <property type="component" value="Unassembled WGS sequence"/>
</dbReference>
<reference evidence="4" key="1">
    <citation type="submission" date="2016-03" db="EMBL/GenBank/DDBJ databases">
        <authorList>
            <person name="Guldener U."/>
        </authorList>
    </citation>
    <scope>NUCLEOTIDE SEQUENCE [LARGE SCALE GENOMIC DNA]</scope>
    <source>
        <strain evidence="4">04CH-RAC-A.6.1</strain>
    </source>
</reference>
<dbReference type="OrthoDB" id="3563125at2759"/>
<feature type="compositionally biased region" description="Pro residues" evidence="1">
    <location>
        <begin position="41"/>
        <end position="88"/>
    </location>
</feature>
<feature type="signal peptide" evidence="2">
    <location>
        <begin position="1"/>
        <end position="18"/>
    </location>
</feature>
<keyword evidence="4" id="KW-1185">Reference proteome</keyword>
<evidence type="ECO:0000313" key="3">
    <source>
        <dbReference type="EMBL" id="CZS97514.1"/>
    </source>
</evidence>
<name>A0A1E1KL13_9HELO</name>
<protein>
    <submittedName>
        <fullName evidence="3">Uncharacterized protein</fullName>
    </submittedName>
</protein>
<accession>A0A1E1KL13</accession>
<dbReference type="EMBL" id="FJUX01000032">
    <property type="protein sequence ID" value="CZS97514.1"/>
    <property type="molecule type" value="Genomic_DNA"/>
</dbReference>
<organism evidence="3 4">
    <name type="scientific">Rhynchosporium agropyri</name>
    <dbReference type="NCBI Taxonomy" id="914238"/>
    <lineage>
        <taxon>Eukaryota</taxon>
        <taxon>Fungi</taxon>
        <taxon>Dikarya</taxon>
        <taxon>Ascomycota</taxon>
        <taxon>Pezizomycotina</taxon>
        <taxon>Leotiomycetes</taxon>
        <taxon>Helotiales</taxon>
        <taxon>Ploettnerulaceae</taxon>
        <taxon>Rhynchosporium</taxon>
    </lineage>
</organism>
<feature type="compositionally biased region" description="Low complexity" evidence="1">
    <location>
        <begin position="245"/>
        <end position="254"/>
    </location>
</feature>
<keyword evidence="2" id="KW-0732">Signal</keyword>
<gene>
    <name evidence="3" type="ORF">RAG0_06566</name>
</gene>